<dbReference type="Gene3D" id="3.40.33.10">
    <property type="entry name" value="CAP"/>
    <property type="match status" value="1"/>
</dbReference>
<feature type="region of interest" description="Disordered" evidence="4">
    <location>
        <begin position="260"/>
        <end position="292"/>
    </location>
</feature>
<dbReference type="AlphaFoldDB" id="A0A939JMF2"/>
<feature type="compositionally biased region" description="Basic and acidic residues" evidence="4">
    <location>
        <begin position="405"/>
        <end position="420"/>
    </location>
</feature>
<feature type="domain" description="RNA polymerase sigma-70 region 2" evidence="6">
    <location>
        <begin position="16"/>
        <end position="82"/>
    </location>
</feature>
<keyword evidence="8" id="KW-1185">Reference proteome</keyword>
<evidence type="ECO:0000256" key="1">
    <source>
        <dbReference type="ARBA" id="ARBA00023015"/>
    </source>
</evidence>
<dbReference type="InterPro" id="IPR035940">
    <property type="entry name" value="CAP_sf"/>
</dbReference>
<dbReference type="GO" id="GO:0016987">
    <property type="term" value="F:sigma factor activity"/>
    <property type="evidence" value="ECO:0007669"/>
    <property type="project" value="UniProtKB-KW"/>
</dbReference>
<dbReference type="GO" id="GO:0006352">
    <property type="term" value="P:DNA-templated transcription initiation"/>
    <property type="evidence" value="ECO:0007669"/>
    <property type="project" value="InterPro"/>
</dbReference>
<feature type="compositionally biased region" description="Low complexity" evidence="4">
    <location>
        <begin position="279"/>
        <end position="292"/>
    </location>
</feature>
<feature type="domain" description="SCP" evidence="5">
    <location>
        <begin position="424"/>
        <end position="513"/>
    </location>
</feature>
<keyword evidence="1" id="KW-0805">Transcription regulation</keyword>
<keyword evidence="2" id="KW-0731">Sigma factor</keyword>
<dbReference type="InterPro" id="IPR007627">
    <property type="entry name" value="RNA_pol_sigma70_r2"/>
</dbReference>
<name>A0A939JMF2_9ACTN</name>
<evidence type="ECO:0000256" key="4">
    <source>
        <dbReference type="SAM" id="MobiDB-lite"/>
    </source>
</evidence>
<dbReference type="Gene3D" id="1.10.1740.10">
    <property type="match status" value="1"/>
</dbReference>
<feature type="compositionally biased region" description="Pro residues" evidence="4">
    <location>
        <begin position="381"/>
        <end position="390"/>
    </location>
</feature>
<dbReference type="PANTHER" id="PTHR43133">
    <property type="entry name" value="RNA POLYMERASE ECF-TYPE SIGMA FACTO"/>
    <property type="match status" value="1"/>
</dbReference>
<dbReference type="Proteomes" id="UP000664781">
    <property type="component" value="Unassembled WGS sequence"/>
</dbReference>
<gene>
    <name evidence="7" type="ORF">J1792_15435</name>
</gene>
<proteinExistence type="predicted"/>
<dbReference type="CDD" id="cd05379">
    <property type="entry name" value="CAP_bacterial"/>
    <property type="match status" value="1"/>
</dbReference>
<dbReference type="Pfam" id="PF00188">
    <property type="entry name" value="CAP"/>
    <property type="match status" value="1"/>
</dbReference>
<protein>
    <submittedName>
        <fullName evidence="7">Sigma-70 family RNA polymerase sigma factor</fullName>
    </submittedName>
</protein>
<dbReference type="SUPFAM" id="SSF88946">
    <property type="entry name" value="Sigma2 domain of RNA polymerase sigma factors"/>
    <property type="match status" value="1"/>
</dbReference>
<keyword evidence="3" id="KW-0804">Transcription</keyword>
<evidence type="ECO:0000259" key="6">
    <source>
        <dbReference type="Pfam" id="PF04542"/>
    </source>
</evidence>
<dbReference type="InterPro" id="IPR014284">
    <property type="entry name" value="RNA_pol_sigma-70_dom"/>
</dbReference>
<feature type="region of interest" description="Disordered" evidence="4">
    <location>
        <begin position="347"/>
        <end position="420"/>
    </location>
</feature>
<evidence type="ECO:0000313" key="7">
    <source>
        <dbReference type="EMBL" id="MBO0654116.1"/>
    </source>
</evidence>
<evidence type="ECO:0000256" key="3">
    <source>
        <dbReference type="ARBA" id="ARBA00023163"/>
    </source>
</evidence>
<evidence type="ECO:0000313" key="8">
    <source>
        <dbReference type="Proteomes" id="UP000664781"/>
    </source>
</evidence>
<reference evidence="7" key="1">
    <citation type="submission" date="2021-03" db="EMBL/GenBank/DDBJ databases">
        <title>Streptomyces strains.</title>
        <authorList>
            <person name="Lund M.B."/>
            <person name="Toerring T."/>
        </authorList>
    </citation>
    <scope>NUCLEOTIDE SEQUENCE</scope>
    <source>
        <strain evidence="7">JCM 4242</strain>
    </source>
</reference>
<dbReference type="InterPro" id="IPR039425">
    <property type="entry name" value="RNA_pol_sigma-70-like"/>
</dbReference>
<dbReference type="PANTHER" id="PTHR43133:SF53">
    <property type="entry name" value="ECF RNA POLYMERASE SIGMA-E FACTOR"/>
    <property type="match status" value="1"/>
</dbReference>
<sequence length="523" mass="54544">MVEAAQAGETAAREELVAACLPLVYNIVGRALNGHADVDDVVQETMIRMVSGLDGLRDPGRFRSWLVAITVNQIRRHWRSERQEAPVTGLQDAGDVHDPDADFVGLTIVRLSLEGERREAAEATRWLDDDERAVLSLWWLEATGELTRAEVAAALELSPQHTAVRVQRIKGQLETARAVVRVLSAAPRCPELAGVLGPWDGVPSPLWRKRIARHTRGCAECGGHRSALVPAEGLLAGLGLVPVAAALADRVAEALPAAPVAGAAPLGPDGAEDTGGGADDAPGQDGTAGGPRRVARPALAVAALAVVAGGVLGGCEYFSASPEQAAPTELSAPGRDVPSAVPLATVAPEASERAGEAPPADRSSPGGRRPVEPAARTTAPVTPPTTPAPAPARTASRRPAPPPGPRKDAPRPRGPREDLEREVVRLVNAERARAGCCPLRQDAELAATARERSAGAARTAGGRWTFSGVTTVGGRPDAAAVVSVWMKTPGRREAVLDCSRTRMGVGVTADAGARRWNQAFATR</sequence>
<dbReference type="EMBL" id="JAFMOF010000002">
    <property type="protein sequence ID" value="MBO0654116.1"/>
    <property type="molecule type" value="Genomic_DNA"/>
</dbReference>
<evidence type="ECO:0000256" key="2">
    <source>
        <dbReference type="ARBA" id="ARBA00023082"/>
    </source>
</evidence>
<dbReference type="Pfam" id="PF04542">
    <property type="entry name" value="Sigma70_r2"/>
    <property type="match status" value="1"/>
</dbReference>
<dbReference type="InterPro" id="IPR014044">
    <property type="entry name" value="CAP_dom"/>
</dbReference>
<dbReference type="SUPFAM" id="SSF55797">
    <property type="entry name" value="PR-1-like"/>
    <property type="match status" value="1"/>
</dbReference>
<evidence type="ECO:0000259" key="5">
    <source>
        <dbReference type="Pfam" id="PF00188"/>
    </source>
</evidence>
<comment type="caution">
    <text evidence="7">The sequence shown here is derived from an EMBL/GenBank/DDBJ whole genome shotgun (WGS) entry which is preliminary data.</text>
</comment>
<organism evidence="7 8">
    <name type="scientific">Streptomyces triculaminicus</name>
    <dbReference type="NCBI Taxonomy" id="2816232"/>
    <lineage>
        <taxon>Bacteria</taxon>
        <taxon>Bacillati</taxon>
        <taxon>Actinomycetota</taxon>
        <taxon>Actinomycetes</taxon>
        <taxon>Kitasatosporales</taxon>
        <taxon>Streptomycetaceae</taxon>
        <taxon>Streptomyces</taxon>
    </lineage>
</organism>
<dbReference type="InterPro" id="IPR013325">
    <property type="entry name" value="RNA_pol_sigma_r2"/>
</dbReference>
<dbReference type="NCBIfam" id="TIGR02937">
    <property type="entry name" value="sigma70-ECF"/>
    <property type="match status" value="1"/>
</dbReference>
<accession>A0A939JMF2</accession>
<feature type="compositionally biased region" description="Low complexity" evidence="4">
    <location>
        <begin position="260"/>
        <end position="269"/>
    </location>
</feature>